<dbReference type="GO" id="GO:0009423">
    <property type="term" value="P:chorismate biosynthetic process"/>
    <property type="evidence" value="ECO:0007669"/>
    <property type="project" value="TreeGrafter"/>
</dbReference>
<dbReference type="GO" id="GO:0019632">
    <property type="term" value="P:shikimate metabolic process"/>
    <property type="evidence" value="ECO:0007669"/>
    <property type="project" value="TreeGrafter"/>
</dbReference>
<dbReference type="Proteomes" id="UP000198651">
    <property type="component" value="Chromosome I"/>
</dbReference>
<dbReference type="RefSeq" id="WP_092342091.1">
    <property type="nucleotide sequence ID" value="NZ_FLSL01000086.1"/>
</dbReference>
<name>A0A0S4M7B2_9BURK</name>
<gene>
    <name evidence="5" type="ORF">Ark11_0435</name>
</gene>
<dbReference type="GO" id="GO:0005829">
    <property type="term" value="C:cytosol"/>
    <property type="evidence" value="ECO:0007669"/>
    <property type="project" value="TreeGrafter"/>
</dbReference>
<dbReference type="InterPro" id="IPR013708">
    <property type="entry name" value="Shikimate_DH-bd_N"/>
</dbReference>
<proteinExistence type="predicted"/>
<dbReference type="Gene3D" id="3.40.50.720">
    <property type="entry name" value="NAD(P)-binding Rossmann-like Domain"/>
    <property type="match status" value="1"/>
</dbReference>
<evidence type="ECO:0000256" key="3">
    <source>
        <dbReference type="ARBA" id="ARBA00023141"/>
    </source>
</evidence>
<organism evidence="5 6">
    <name type="scientific">Candidatus Ichthyocystis hellenicum</name>
    <dbReference type="NCBI Taxonomy" id="1561003"/>
    <lineage>
        <taxon>Bacteria</taxon>
        <taxon>Pseudomonadati</taxon>
        <taxon>Pseudomonadota</taxon>
        <taxon>Betaproteobacteria</taxon>
        <taxon>Burkholderiales</taxon>
        <taxon>Candidatus Ichthyocystis</taxon>
    </lineage>
</organism>
<dbReference type="PANTHER" id="PTHR21089">
    <property type="entry name" value="SHIKIMATE DEHYDROGENASE"/>
    <property type="match status" value="1"/>
</dbReference>
<dbReference type="SUPFAM" id="SSF51735">
    <property type="entry name" value="NAD(P)-binding Rossmann-fold domains"/>
    <property type="match status" value="1"/>
</dbReference>
<dbReference type="InterPro" id="IPR022893">
    <property type="entry name" value="Shikimate_DH_fam"/>
</dbReference>
<comment type="pathway">
    <text evidence="1">Metabolic intermediate biosynthesis; chorismate biosynthesis; chorismate from D-erythrose 4-phosphate and phosphoenolpyruvate: step 4/7.</text>
</comment>
<dbReference type="GO" id="GO:0050661">
    <property type="term" value="F:NADP binding"/>
    <property type="evidence" value="ECO:0007669"/>
    <property type="project" value="TreeGrafter"/>
</dbReference>
<dbReference type="EMBL" id="LN906597">
    <property type="protein sequence ID" value="CUT17284.1"/>
    <property type="molecule type" value="Genomic_DNA"/>
</dbReference>
<dbReference type="Pfam" id="PF08501">
    <property type="entry name" value="Shikimate_dh_N"/>
    <property type="match status" value="1"/>
</dbReference>
<dbReference type="InterPro" id="IPR036291">
    <property type="entry name" value="NAD(P)-bd_dom_sf"/>
</dbReference>
<dbReference type="AlphaFoldDB" id="A0A0S4M7B2"/>
<dbReference type="Gene3D" id="3.40.50.10860">
    <property type="entry name" value="Leucine Dehydrogenase, chain A, domain 1"/>
    <property type="match status" value="1"/>
</dbReference>
<evidence type="ECO:0000313" key="6">
    <source>
        <dbReference type="Proteomes" id="UP000198651"/>
    </source>
</evidence>
<feature type="domain" description="Shikimate dehydrogenase substrate binding N-terminal" evidence="4">
    <location>
        <begin position="15"/>
        <end position="89"/>
    </location>
</feature>
<evidence type="ECO:0000313" key="5">
    <source>
        <dbReference type="EMBL" id="CUT17284.1"/>
    </source>
</evidence>
<dbReference type="STRING" id="1561003.Ark11_0435"/>
<dbReference type="GO" id="GO:0009073">
    <property type="term" value="P:aromatic amino acid family biosynthetic process"/>
    <property type="evidence" value="ECO:0007669"/>
    <property type="project" value="UniProtKB-KW"/>
</dbReference>
<keyword evidence="3" id="KW-0057">Aromatic amino acid biosynthesis</keyword>
<dbReference type="InterPro" id="IPR046346">
    <property type="entry name" value="Aminoacid_DH-like_N_sf"/>
</dbReference>
<protein>
    <submittedName>
        <fullName evidence="5">Putative shikimate dehydrogenase</fullName>
    </submittedName>
</protein>
<evidence type="ECO:0000256" key="2">
    <source>
        <dbReference type="ARBA" id="ARBA00023002"/>
    </source>
</evidence>
<dbReference type="OrthoDB" id="9776868at2"/>
<accession>A0A0S4M7B2</accession>
<keyword evidence="2" id="KW-0560">Oxidoreductase</keyword>
<keyword evidence="3" id="KW-0028">Amino-acid biosynthesis</keyword>
<evidence type="ECO:0000256" key="1">
    <source>
        <dbReference type="ARBA" id="ARBA00004871"/>
    </source>
</evidence>
<dbReference type="PANTHER" id="PTHR21089:SF1">
    <property type="entry name" value="BIFUNCTIONAL 3-DEHYDROQUINATE DEHYDRATASE_SHIKIMATE DEHYDROGENASE, CHLOROPLASTIC"/>
    <property type="match status" value="1"/>
</dbReference>
<dbReference type="SUPFAM" id="SSF53223">
    <property type="entry name" value="Aminoacid dehydrogenase-like, N-terminal domain"/>
    <property type="match status" value="1"/>
</dbReference>
<evidence type="ECO:0000259" key="4">
    <source>
        <dbReference type="Pfam" id="PF08501"/>
    </source>
</evidence>
<keyword evidence="6" id="KW-1185">Reference proteome</keyword>
<sequence>MKKKFAIIDSATKPSRQKIIFDYLISKTDLDILVENISCEKKDFSDLIGSLRGDNFCGALVSMPFKDDAFLLADFSTERATSCKMANTLLFSSGRIYGDNTYGYSIVSDIENNIGITFAGKKLLIISSNNNIFSAIIHEMKKVAFENIYLASRSPEKVSKLLEENNQQSSSIFSKHIDDIENAFDIIINTTNVIFSEKNSPFVSKPWTKESLVYDINFSDKIPNYFLEAAKNEQATTSDGFGSCIEQAAEAISIWVGTKIKRETITELRNSISSASYYPGSTLDIKIYVDKHQAQRSL</sequence>
<dbReference type="GO" id="GO:0004764">
    <property type="term" value="F:shikimate 3-dehydrogenase (NADP+) activity"/>
    <property type="evidence" value="ECO:0007669"/>
    <property type="project" value="InterPro"/>
</dbReference>
<reference evidence="6" key="1">
    <citation type="submission" date="2015-11" db="EMBL/GenBank/DDBJ databases">
        <authorList>
            <person name="Seth-Smith H.M.B."/>
        </authorList>
    </citation>
    <scope>NUCLEOTIDE SEQUENCE [LARGE SCALE GENOMIC DNA]</scope>
    <source>
        <strain evidence="6">2013Ark11</strain>
    </source>
</reference>